<comment type="caution">
    <text evidence="1">The sequence shown here is derived from an EMBL/GenBank/DDBJ whole genome shotgun (WGS) entry which is preliminary data.</text>
</comment>
<organism evidence="1 2">
    <name type="scientific">Paraphoma chrysanthemicola</name>
    <dbReference type="NCBI Taxonomy" id="798071"/>
    <lineage>
        <taxon>Eukaryota</taxon>
        <taxon>Fungi</taxon>
        <taxon>Dikarya</taxon>
        <taxon>Ascomycota</taxon>
        <taxon>Pezizomycotina</taxon>
        <taxon>Dothideomycetes</taxon>
        <taxon>Pleosporomycetidae</taxon>
        <taxon>Pleosporales</taxon>
        <taxon>Pleosporineae</taxon>
        <taxon>Phaeosphaeriaceae</taxon>
        <taxon>Paraphoma</taxon>
    </lineage>
</organism>
<sequence length="273" mass="31923">MSAAPAVELREYSAYGKLAFDRFVLVHWDYSTPSAEDQNQWNELARKWLRMDHTARSPHWMAVLPLERVDRSDPRLPAQEQIDRVLAPHQTIAERNIAQDNEPCIYMRTCYEPSLASAFEEMTRNIRNDVYESYRLFDNEALYGNVGPDLEVAYLRMPQLPDTVQYCGYPETEDLPFEDDPPEDENKLRLYEAAMKARGMMYLMDEEALKRKMLKLIWTDLGGNIVWWNWLKPSDTQSFEGLYYGKGYGLHELLQRGDGNSHYDNEGAVIEYQ</sequence>
<dbReference type="Proteomes" id="UP000813461">
    <property type="component" value="Unassembled WGS sequence"/>
</dbReference>
<gene>
    <name evidence="1" type="ORF">FB567DRAFT_526903</name>
</gene>
<evidence type="ECO:0000313" key="2">
    <source>
        <dbReference type="Proteomes" id="UP000813461"/>
    </source>
</evidence>
<reference evidence="1" key="1">
    <citation type="journal article" date="2021" name="Nat. Commun.">
        <title>Genetic determinants of endophytism in the Arabidopsis root mycobiome.</title>
        <authorList>
            <person name="Mesny F."/>
            <person name="Miyauchi S."/>
            <person name="Thiergart T."/>
            <person name="Pickel B."/>
            <person name="Atanasova L."/>
            <person name="Karlsson M."/>
            <person name="Huettel B."/>
            <person name="Barry K.W."/>
            <person name="Haridas S."/>
            <person name="Chen C."/>
            <person name="Bauer D."/>
            <person name="Andreopoulos W."/>
            <person name="Pangilinan J."/>
            <person name="LaButti K."/>
            <person name="Riley R."/>
            <person name="Lipzen A."/>
            <person name="Clum A."/>
            <person name="Drula E."/>
            <person name="Henrissat B."/>
            <person name="Kohler A."/>
            <person name="Grigoriev I.V."/>
            <person name="Martin F.M."/>
            <person name="Hacquard S."/>
        </authorList>
    </citation>
    <scope>NUCLEOTIDE SEQUENCE</scope>
    <source>
        <strain evidence="1">MPI-SDFR-AT-0120</strain>
    </source>
</reference>
<protein>
    <submittedName>
        <fullName evidence="1">Uncharacterized protein</fullName>
    </submittedName>
</protein>
<accession>A0A8K0VYR1</accession>
<name>A0A8K0VYR1_9PLEO</name>
<evidence type="ECO:0000313" key="1">
    <source>
        <dbReference type="EMBL" id="KAH7087102.1"/>
    </source>
</evidence>
<dbReference type="AlphaFoldDB" id="A0A8K0VYR1"/>
<keyword evidence="2" id="KW-1185">Reference proteome</keyword>
<proteinExistence type="predicted"/>
<dbReference type="EMBL" id="JAGMVJ010000010">
    <property type="protein sequence ID" value="KAH7087102.1"/>
    <property type="molecule type" value="Genomic_DNA"/>
</dbReference>
<dbReference type="OrthoDB" id="4364812at2759"/>